<gene>
    <name evidence="7" type="ORF">SAMN04489834_2445</name>
</gene>
<dbReference type="GO" id="GO:0044780">
    <property type="term" value="P:bacterial-type flagellum assembly"/>
    <property type="evidence" value="ECO:0007669"/>
    <property type="project" value="InterPro"/>
</dbReference>
<dbReference type="Pfam" id="PF02561">
    <property type="entry name" value="FliS"/>
    <property type="match status" value="1"/>
</dbReference>
<dbReference type="NCBIfam" id="TIGR00208">
    <property type="entry name" value="fliS"/>
    <property type="match status" value="1"/>
</dbReference>
<dbReference type="CDD" id="cd16098">
    <property type="entry name" value="FliS"/>
    <property type="match status" value="1"/>
</dbReference>
<dbReference type="STRING" id="412690.SAMN04489834_2445"/>
<dbReference type="PANTHER" id="PTHR34773:SF1">
    <property type="entry name" value="FLAGELLAR SECRETION CHAPERONE FLIS"/>
    <property type="match status" value="1"/>
</dbReference>
<name>A0A1H1W4Z7_9MICO</name>
<keyword evidence="7" id="KW-0966">Cell projection</keyword>
<keyword evidence="4" id="KW-1005">Bacterial flagellum biogenesis</keyword>
<protein>
    <submittedName>
        <fullName evidence="7">Flagellar biosynthetic protein FliS</fullName>
    </submittedName>
</protein>
<proteinExistence type="inferred from homology"/>
<dbReference type="GO" id="GO:0071973">
    <property type="term" value="P:bacterial-type flagellum-dependent cell motility"/>
    <property type="evidence" value="ECO:0007669"/>
    <property type="project" value="TreeGrafter"/>
</dbReference>
<dbReference type="EMBL" id="LT629742">
    <property type="protein sequence ID" value="SDS92378.1"/>
    <property type="molecule type" value="Genomic_DNA"/>
</dbReference>
<dbReference type="Proteomes" id="UP000181956">
    <property type="component" value="Chromosome I"/>
</dbReference>
<evidence type="ECO:0000256" key="3">
    <source>
        <dbReference type="ARBA" id="ARBA00022490"/>
    </source>
</evidence>
<evidence type="ECO:0000256" key="1">
    <source>
        <dbReference type="ARBA" id="ARBA00004514"/>
    </source>
</evidence>
<accession>A0A1H1W4Z7</accession>
<dbReference type="RefSeq" id="WP_331710498.1">
    <property type="nucleotide sequence ID" value="NZ_LT629742.1"/>
</dbReference>
<organism evidence="7 8">
    <name type="scientific">Microterricola viridarii</name>
    <dbReference type="NCBI Taxonomy" id="412690"/>
    <lineage>
        <taxon>Bacteria</taxon>
        <taxon>Bacillati</taxon>
        <taxon>Actinomycetota</taxon>
        <taxon>Actinomycetes</taxon>
        <taxon>Micrococcales</taxon>
        <taxon>Microbacteriaceae</taxon>
        <taxon>Microterricola</taxon>
    </lineage>
</organism>
<evidence type="ECO:0000256" key="2">
    <source>
        <dbReference type="ARBA" id="ARBA00008787"/>
    </source>
</evidence>
<keyword evidence="8" id="KW-1185">Reference proteome</keyword>
<keyword evidence="7" id="KW-0969">Cilium</keyword>
<dbReference type="PANTHER" id="PTHR34773">
    <property type="entry name" value="FLAGELLAR SECRETION CHAPERONE FLIS"/>
    <property type="match status" value="1"/>
</dbReference>
<reference evidence="8" key="1">
    <citation type="submission" date="2016-10" db="EMBL/GenBank/DDBJ databases">
        <authorList>
            <person name="Varghese N."/>
            <person name="Submissions S."/>
        </authorList>
    </citation>
    <scope>NUCLEOTIDE SEQUENCE [LARGE SCALE GENOMIC DNA]</scope>
    <source>
        <strain evidence="8">DSM 21772</strain>
    </source>
</reference>
<evidence type="ECO:0000313" key="8">
    <source>
        <dbReference type="Proteomes" id="UP000181956"/>
    </source>
</evidence>
<comment type="similarity">
    <text evidence="2">Belongs to the FliS family.</text>
</comment>
<dbReference type="InterPro" id="IPR036584">
    <property type="entry name" value="FliS_sf"/>
</dbReference>
<evidence type="ECO:0000256" key="4">
    <source>
        <dbReference type="ARBA" id="ARBA00022795"/>
    </source>
</evidence>
<keyword evidence="3" id="KW-0963">Cytoplasm</keyword>
<evidence type="ECO:0000313" key="7">
    <source>
        <dbReference type="EMBL" id="SDS92378.1"/>
    </source>
</evidence>
<evidence type="ECO:0000256" key="6">
    <source>
        <dbReference type="SAM" id="MobiDB-lite"/>
    </source>
</evidence>
<evidence type="ECO:0000256" key="5">
    <source>
        <dbReference type="ARBA" id="ARBA00023186"/>
    </source>
</evidence>
<dbReference type="SUPFAM" id="SSF101116">
    <property type="entry name" value="Flagellar export chaperone FliS"/>
    <property type="match status" value="1"/>
</dbReference>
<feature type="region of interest" description="Disordered" evidence="6">
    <location>
        <begin position="1"/>
        <end position="23"/>
    </location>
</feature>
<keyword evidence="7" id="KW-0282">Flagellum</keyword>
<dbReference type="Gene3D" id="1.20.120.340">
    <property type="entry name" value="Flagellar protein FliS"/>
    <property type="match status" value="1"/>
</dbReference>
<keyword evidence="5" id="KW-0143">Chaperone</keyword>
<dbReference type="GO" id="GO:0005829">
    <property type="term" value="C:cytosol"/>
    <property type="evidence" value="ECO:0007669"/>
    <property type="project" value="UniProtKB-SubCell"/>
</dbReference>
<dbReference type="AlphaFoldDB" id="A0A1H1W4Z7"/>
<sequence>MKLIVHPEPNEPPASGAHEAQSLPTPAAAPLTSLAGVSPFPSVQRPVADRGAADRAAQLGRDAVLSATPVRLLTMLYDRLLLDLSRAEQAQLAENWPAASEQLQHAQAILTELSGSLKLDVWDGADGLLALYTYVTNALVMANIHRDVARTRESIVLLEPLRQTWHDAAAILPAAPATLGAGALGIA</sequence>
<comment type="subcellular location">
    <subcellularLocation>
        <location evidence="1">Cytoplasm</location>
        <location evidence="1">Cytosol</location>
    </subcellularLocation>
</comment>
<dbReference type="InterPro" id="IPR003713">
    <property type="entry name" value="FliS"/>
</dbReference>